<gene>
    <name evidence="3" type="ORF">PNOK_0423100</name>
</gene>
<feature type="domain" description="Alpha/beta hydrolase fold-3" evidence="2">
    <location>
        <begin position="51"/>
        <end position="113"/>
    </location>
</feature>
<protein>
    <submittedName>
        <fullName evidence="3">Alpha beta-hydrolase</fullName>
    </submittedName>
</protein>
<organism evidence="3 4">
    <name type="scientific">Pyrrhoderma noxium</name>
    <dbReference type="NCBI Taxonomy" id="2282107"/>
    <lineage>
        <taxon>Eukaryota</taxon>
        <taxon>Fungi</taxon>
        <taxon>Dikarya</taxon>
        <taxon>Basidiomycota</taxon>
        <taxon>Agaricomycotina</taxon>
        <taxon>Agaricomycetes</taxon>
        <taxon>Hymenochaetales</taxon>
        <taxon>Hymenochaetaceae</taxon>
        <taxon>Pyrrhoderma</taxon>
    </lineage>
</organism>
<dbReference type="InterPro" id="IPR029058">
    <property type="entry name" value="AB_hydrolase_fold"/>
</dbReference>
<evidence type="ECO:0000256" key="1">
    <source>
        <dbReference type="SAM" id="MobiDB-lite"/>
    </source>
</evidence>
<dbReference type="InterPro" id="IPR013094">
    <property type="entry name" value="AB_hydrolase_3"/>
</dbReference>
<comment type="caution">
    <text evidence="3">The sequence shown here is derived from an EMBL/GenBank/DDBJ whole genome shotgun (WGS) entry which is preliminary data.</text>
</comment>
<evidence type="ECO:0000313" key="3">
    <source>
        <dbReference type="EMBL" id="PAV19297.1"/>
    </source>
</evidence>
<dbReference type="Pfam" id="PF07859">
    <property type="entry name" value="Abhydrolase_3"/>
    <property type="match status" value="1"/>
</dbReference>
<keyword evidence="4" id="KW-1185">Reference proteome</keyword>
<name>A0A286UI87_9AGAM</name>
<dbReference type="AlphaFoldDB" id="A0A286UI87"/>
<sequence length="360" mass="40077">MNRLDPFSITTHVFKTVEDHPIKIDVCVPKSTLEKRRSSSHATNAKCPIILRYHAGWLFGGQRDYPNWFAQWVCDLAVKHDAILVSADYRLLPEATCEEALDDIMDAYIWLSTGLSDALKSSYKDSPSDLSFLINLPIPPLRPLRNPNQSPNPEPYTPNSPTSPSAPHTGHNPTPNKSGTPPTPLTLITSLFTSISHSTALNNGKRPIVSNIPMVSPTGQFLERAIIATAAEQHGRTLDFFGPERDTRPGKRRVFPEDRIVDGRVLPPVVFIHGTEDSIAPVEGMDLFVELVRKHKAVAGMKEEEGGREREEGEVMRYCRVPGEHFVATDMKLDGSEPGWLRDSVEFLEANWLGVKSARL</sequence>
<dbReference type="Proteomes" id="UP000217199">
    <property type="component" value="Unassembled WGS sequence"/>
</dbReference>
<dbReference type="OrthoDB" id="19653at2759"/>
<reference evidence="3 4" key="1">
    <citation type="journal article" date="2017" name="Mol. Ecol.">
        <title>Comparative and population genomic landscape of Phellinus noxius: A hypervariable fungus causing root rot in trees.</title>
        <authorList>
            <person name="Chung C.L."/>
            <person name="Lee T.J."/>
            <person name="Akiba M."/>
            <person name="Lee H.H."/>
            <person name="Kuo T.H."/>
            <person name="Liu D."/>
            <person name="Ke H.M."/>
            <person name="Yokoi T."/>
            <person name="Roa M.B."/>
            <person name="Lu M.J."/>
            <person name="Chang Y.Y."/>
            <person name="Ann P.J."/>
            <person name="Tsai J.N."/>
            <person name="Chen C.Y."/>
            <person name="Tzean S.S."/>
            <person name="Ota Y."/>
            <person name="Hattori T."/>
            <person name="Sahashi N."/>
            <person name="Liou R.F."/>
            <person name="Kikuchi T."/>
            <person name="Tsai I.J."/>
        </authorList>
    </citation>
    <scope>NUCLEOTIDE SEQUENCE [LARGE SCALE GENOMIC DNA]</scope>
    <source>
        <strain evidence="3 4">FFPRI411160</strain>
    </source>
</reference>
<dbReference type="SUPFAM" id="SSF53474">
    <property type="entry name" value="alpha/beta-Hydrolases"/>
    <property type="match status" value="1"/>
</dbReference>
<feature type="region of interest" description="Disordered" evidence="1">
    <location>
        <begin position="143"/>
        <end position="185"/>
    </location>
</feature>
<accession>A0A286UI87</accession>
<dbReference type="GO" id="GO:0016787">
    <property type="term" value="F:hydrolase activity"/>
    <property type="evidence" value="ECO:0007669"/>
    <property type="project" value="UniProtKB-KW"/>
</dbReference>
<feature type="compositionally biased region" description="Polar residues" evidence="1">
    <location>
        <begin position="159"/>
        <end position="179"/>
    </location>
</feature>
<evidence type="ECO:0000313" key="4">
    <source>
        <dbReference type="Proteomes" id="UP000217199"/>
    </source>
</evidence>
<dbReference type="STRING" id="2282107.A0A286UI87"/>
<dbReference type="EMBL" id="NBII01000004">
    <property type="protein sequence ID" value="PAV19297.1"/>
    <property type="molecule type" value="Genomic_DNA"/>
</dbReference>
<dbReference type="InParanoid" id="A0A286UI87"/>
<evidence type="ECO:0000259" key="2">
    <source>
        <dbReference type="Pfam" id="PF07859"/>
    </source>
</evidence>
<proteinExistence type="predicted"/>
<dbReference type="Gene3D" id="3.40.50.1820">
    <property type="entry name" value="alpha/beta hydrolase"/>
    <property type="match status" value="2"/>
</dbReference>